<keyword evidence="3 16" id="KW-0808">Transferase</keyword>
<dbReference type="PROSITE" id="PS50011">
    <property type="entry name" value="PROTEIN_KINASE_DOM"/>
    <property type="match status" value="1"/>
</dbReference>
<dbReference type="FunFam" id="1.10.510.10:FF:000161">
    <property type="entry name" value="Wall-associated receptor kinase-like 20"/>
    <property type="match status" value="1"/>
</dbReference>
<reference evidence="16" key="3">
    <citation type="submission" date="2020-06" db="EMBL/GenBank/DDBJ databases">
        <title>Helianthus annuus Genome sequencing and assembly Release 2.</title>
        <authorList>
            <person name="Gouzy J."/>
            <person name="Langlade N."/>
            <person name="Munos S."/>
        </authorList>
    </citation>
    <scope>NUCLEOTIDE SEQUENCE</scope>
    <source>
        <tissue evidence="16">Leaves</tissue>
    </source>
</reference>
<organism evidence="17 18">
    <name type="scientific">Helianthus annuus</name>
    <name type="common">Common sunflower</name>
    <dbReference type="NCBI Taxonomy" id="4232"/>
    <lineage>
        <taxon>Eukaryota</taxon>
        <taxon>Viridiplantae</taxon>
        <taxon>Streptophyta</taxon>
        <taxon>Embryophyta</taxon>
        <taxon>Tracheophyta</taxon>
        <taxon>Spermatophyta</taxon>
        <taxon>Magnoliopsida</taxon>
        <taxon>eudicotyledons</taxon>
        <taxon>Gunneridae</taxon>
        <taxon>Pentapetalae</taxon>
        <taxon>asterids</taxon>
        <taxon>campanulids</taxon>
        <taxon>Asterales</taxon>
        <taxon>Asteraceae</taxon>
        <taxon>Asteroideae</taxon>
        <taxon>Heliantheae alliance</taxon>
        <taxon>Heliantheae</taxon>
        <taxon>Helianthus</taxon>
    </lineage>
</organism>
<gene>
    <name evidence="17" type="ORF">HannXRQ_Chr10g0312701</name>
    <name evidence="16" type="ORF">HanXRQr2_Chr14g0665041</name>
</gene>
<reference evidence="17" key="2">
    <citation type="submission" date="2017-02" db="EMBL/GenBank/DDBJ databases">
        <title>Sunflower complete genome.</title>
        <authorList>
            <person name="Langlade N."/>
            <person name="Munos S."/>
        </authorList>
    </citation>
    <scope>NUCLEOTIDE SEQUENCE [LARGE SCALE GENOMIC DNA]</scope>
    <source>
        <tissue evidence="17">Leaves</tissue>
    </source>
</reference>
<evidence type="ECO:0000256" key="10">
    <source>
        <dbReference type="ARBA" id="ARBA00023136"/>
    </source>
</evidence>
<proteinExistence type="predicted"/>
<evidence type="ECO:0000256" key="6">
    <source>
        <dbReference type="ARBA" id="ARBA00022741"/>
    </source>
</evidence>
<keyword evidence="5 14" id="KW-0732">Signal</keyword>
<evidence type="ECO:0000313" key="16">
    <source>
        <dbReference type="EMBL" id="KAF5770940.1"/>
    </source>
</evidence>
<keyword evidence="6 12" id="KW-0547">Nucleotide-binding</keyword>
<dbReference type="InParanoid" id="A0A251TNL5"/>
<dbReference type="OMA" id="TIVYLNC"/>
<feature type="transmembrane region" description="Helical" evidence="13">
    <location>
        <begin position="282"/>
        <end position="305"/>
    </location>
</feature>
<dbReference type="SMART" id="SM00220">
    <property type="entry name" value="S_TKc"/>
    <property type="match status" value="1"/>
</dbReference>
<dbReference type="GO" id="GO:0030247">
    <property type="term" value="F:polysaccharide binding"/>
    <property type="evidence" value="ECO:0007669"/>
    <property type="project" value="InterPro"/>
</dbReference>
<evidence type="ECO:0000256" key="4">
    <source>
        <dbReference type="ARBA" id="ARBA00022692"/>
    </source>
</evidence>
<dbReference type="PROSITE" id="PS00107">
    <property type="entry name" value="PROTEIN_KINASE_ATP"/>
    <property type="match status" value="1"/>
</dbReference>
<evidence type="ECO:0000256" key="14">
    <source>
        <dbReference type="SAM" id="SignalP"/>
    </source>
</evidence>
<dbReference type="FunFam" id="3.30.200.20:FF:000446">
    <property type="entry name" value="Wall-associated receptor kinase-like 20"/>
    <property type="match status" value="1"/>
</dbReference>
<evidence type="ECO:0000256" key="8">
    <source>
        <dbReference type="ARBA" id="ARBA00022840"/>
    </source>
</evidence>
<dbReference type="SUPFAM" id="SSF56112">
    <property type="entry name" value="Protein kinase-like (PK-like)"/>
    <property type="match status" value="1"/>
</dbReference>
<dbReference type="CDD" id="cd12087">
    <property type="entry name" value="TM_EGFR-like"/>
    <property type="match status" value="1"/>
</dbReference>
<dbReference type="Gramene" id="mRNA:HanXRQr2_Chr14g0665041">
    <property type="protein sequence ID" value="mRNA:HanXRQr2_Chr14g0665041"/>
    <property type="gene ID" value="HanXRQr2_Chr14g0665041"/>
</dbReference>
<keyword evidence="11" id="KW-0325">Glycoprotein</keyword>
<dbReference type="CDD" id="cd14066">
    <property type="entry name" value="STKc_IRAK"/>
    <property type="match status" value="1"/>
</dbReference>
<keyword evidence="18" id="KW-1185">Reference proteome</keyword>
<dbReference type="PANTHER" id="PTHR46008">
    <property type="entry name" value="LEAF RUST 10 DISEASE-RESISTANCE LOCUS RECEPTOR-LIKE PROTEIN KINASE-LIKE 1.4"/>
    <property type="match status" value="1"/>
</dbReference>
<evidence type="ECO:0000256" key="1">
    <source>
        <dbReference type="ARBA" id="ARBA00004167"/>
    </source>
</evidence>
<dbReference type="GO" id="GO:0005886">
    <property type="term" value="C:plasma membrane"/>
    <property type="evidence" value="ECO:0000318"/>
    <property type="project" value="GO_Central"/>
</dbReference>
<keyword evidence="2" id="KW-0723">Serine/threonine-protein kinase</keyword>
<evidence type="ECO:0000313" key="17">
    <source>
        <dbReference type="EMBL" id="OTG12717.1"/>
    </source>
</evidence>
<dbReference type="Pfam" id="PF07714">
    <property type="entry name" value="PK_Tyr_Ser-Thr"/>
    <property type="match status" value="1"/>
</dbReference>
<keyword evidence="4 13" id="KW-0812">Transmembrane</keyword>
<feature type="chain" id="PRO_5013191128" description="Protein kinase domain-containing protein" evidence="14">
    <location>
        <begin position="30"/>
        <end position="634"/>
    </location>
</feature>
<evidence type="ECO:0000256" key="9">
    <source>
        <dbReference type="ARBA" id="ARBA00022989"/>
    </source>
</evidence>
<dbReference type="GO" id="GO:0004674">
    <property type="term" value="F:protein serine/threonine kinase activity"/>
    <property type="evidence" value="ECO:0007669"/>
    <property type="project" value="UniProtKB-KW"/>
</dbReference>
<sequence>MLSKMAARSIFANMLMVALMLTCAGLASSATRCPDCGPTQVPYPLSTGPGCGDQSYKIRCDASTSTLLFDTLNNTYPITSISQTTQRFVIRPSSFINNNNTCVTADISSHGVQLDPSLPFNITSSNTILYLNCSESLLRSPLNCSSTSLCHSYINNSVDASACGRAPICCTFRTGGSTTTYSIRVRDGGCQAYRSFVGLDYSLPVSRWPAPGVEIQWVSPPEPLCSTQTDCDDRSSCVPSGTGGVSRCMCNSGLHWDGVAGVCALDDTCENRGDCSDSKRTALIAGLTSGLGSALVAAIIGFLLYKRHRRHKEALARLAREREEILNAGSGKTAKVFTGKEIKKATANFSKDRLLGSGGYGEVYKGILEDSTVVAVKCAKVGNTKGTDQVLNEVRILCQVNHRGLVRLLGCCVELDQPLLVYEYIPNGTLLDHLKGQHSGMLTWTHRLNIARDTAEGLAYLHFSAVPPIYHRDVKSSNILLDEKLNAKVADFGLSRLAEADLSHVTTCAQGTLGYLDPEYYRNYQLTDKSDVYSFGVVLLELLTSQKAIDFNRAPDDVNLAIYVKRVVEEERLLDAVDPNLKKGASKLELETMKALGFLAVGCLEERRQNRPSMKEVTEEIEYILSIATSKSED</sequence>
<reference evidence="16 18" key="1">
    <citation type="journal article" date="2017" name="Nature">
        <title>The sunflower genome provides insights into oil metabolism, flowering and Asterid evolution.</title>
        <authorList>
            <person name="Badouin H."/>
            <person name="Gouzy J."/>
            <person name="Grassa C.J."/>
            <person name="Murat F."/>
            <person name="Staton S.E."/>
            <person name="Cottret L."/>
            <person name="Lelandais-Briere C."/>
            <person name="Owens G.L."/>
            <person name="Carrere S."/>
            <person name="Mayjonade B."/>
            <person name="Legrand L."/>
            <person name="Gill N."/>
            <person name="Kane N.C."/>
            <person name="Bowers J.E."/>
            <person name="Hubner S."/>
            <person name="Bellec A."/>
            <person name="Berard A."/>
            <person name="Berges H."/>
            <person name="Blanchet N."/>
            <person name="Boniface M.C."/>
            <person name="Brunel D."/>
            <person name="Catrice O."/>
            <person name="Chaidir N."/>
            <person name="Claudel C."/>
            <person name="Donnadieu C."/>
            <person name="Faraut T."/>
            <person name="Fievet G."/>
            <person name="Helmstetter N."/>
            <person name="King M."/>
            <person name="Knapp S.J."/>
            <person name="Lai Z."/>
            <person name="Le Paslier M.C."/>
            <person name="Lippi Y."/>
            <person name="Lorenzon L."/>
            <person name="Mandel J.R."/>
            <person name="Marage G."/>
            <person name="Marchand G."/>
            <person name="Marquand E."/>
            <person name="Bret-Mestries E."/>
            <person name="Morien E."/>
            <person name="Nambeesan S."/>
            <person name="Nguyen T."/>
            <person name="Pegot-Espagnet P."/>
            <person name="Pouilly N."/>
            <person name="Raftis F."/>
            <person name="Sallet E."/>
            <person name="Schiex T."/>
            <person name="Thomas J."/>
            <person name="Vandecasteele C."/>
            <person name="Vares D."/>
            <person name="Vear F."/>
            <person name="Vautrin S."/>
            <person name="Crespi M."/>
            <person name="Mangin B."/>
            <person name="Burke J.M."/>
            <person name="Salse J."/>
            <person name="Munos S."/>
            <person name="Vincourt P."/>
            <person name="Rieseberg L.H."/>
            <person name="Langlade N.B."/>
        </authorList>
    </citation>
    <scope>NUCLEOTIDE SEQUENCE [LARGE SCALE GENOMIC DNA]</scope>
    <source>
        <strain evidence="18">cv. SF193</strain>
        <tissue evidence="16">Leaves</tissue>
    </source>
</reference>
<evidence type="ECO:0000259" key="15">
    <source>
        <dbReference type="PROSITE" id="PS50011"/>
    </source>
</evidence>
<dbReference type="PANTHER" id="PTHR46008:SF25">
    <property type="entry name" value="PROTEIN KINASE DOMAIN-CONTAINING PROTEIN"/>
    <property type="match status" value="1"/>
</dbReference>
<keyword evidence="8 12" id="KW-0067">ATP-binding</keyword>
<dbReference type="InterPro" id="IPR000719">
    <property type="entry name" value="Prot_kinase_dom"/>
</dbReference>
<dbReference type="InterPro" id="IPR011009">
    <property type="entry name" value="Kinase-like_dom_sf"/>
</dbReference>
<keyword evidence="9 13" id="KW-1133">Transmembrane helix</keyword>
<dbReference type="FunCoup" id="A0A251TNL5">
    <property type="interactions" value="565"/>
</dbReference>
<dbReference type="InterPro" id="IPR008271">
    <property type="entry name" value="Ser/Thr_kinase_AS"/>
</dbReference>
<evidence type="ECO:0000256" key="5">
    <source>
        <dbReference type="ARBA" id="ARBA00022729"/>
    </source>
</evidence>
<comment type="subcellular location">
    <subcellularLocation>
        <location evidence="1">Membrane</location>
        <topology evidence="1">Single-pass membrane protein</topology>
    </subcellularLocation>
</comment>
<dbReference type="InterPro" id="IPR025287">
    <property type="entry name" value="WAK_GUB"/>
</dbReference>
<evidence type="ECO:0000256" key="13">
    <source>
        <dbReference type="SAM" id="Phobius"/>
    </source>
</evidence>
<dbReference type="GO" id="GO:0007166">
    <property type="term" value="P:cell surface receptor signaling pathway"/>
    <property type="evidence" value="ECO:0000318"/>
    <property type="project" value="GO_Central"/>
</dbReference>
<keyword evidence="7" id="KW-0418">Kinase</keyword>
<accession>A0A251TNL5</accession>
<dbReference type="Gene3D" id="1.10.510.10">
    <property type="entry name" value="Transferase(Phosphotransferase) domain 1"/>
    <property type="match status" value="1"/>
</dbReference>
<dbReference type="EMBL" id="MNCJ02000329">
    <property type="protein sequence ID" value="KAF5770940.1"/>
    <property type="molecule type" value="Genomic_DNA"/>
</dbReference>
<dbReference type="EMBL" id="CM007899">
    <property type="protein sequence ID" value="OTG12717.1"/>
    <property type="molecule type" value="Genomic_DNA"/>
</dbReference>
<dbReference type="Pfam" id="PF13947">
    <property type="entry name" value="GUB_WAK_bind"/>
    <property type="match status" value="1"/>
</dbReference>
<keyword evidence="10 13" id="KW-0472">Membrane</keyword>
<evidence type="ECO:0000256" key="3">
    <source>
        <dbReference type="ARBA" id="ARBA00022679"/>
    </source>
</evidence>
<evidence type="ECO:0000256" key="11">
    <source>
        <dbReference type="ARBA" id="ARBA00023180"/>
    </source>
</evidence>
<dbReference type="Proteomes" id="UP000215914">
    <property type="component" value="Chromosome 10"/>
</dbReference>
<dbReference type="Gene3D" id="3.30.200.20">
    <property type="entry name" value="Phosphorylase Kinase, domain 1"/>
    <property type="match status" value="1"/>
</dbReference>
<protein>
    <recommendedName>
        <fullName evidence="15">Protein kinase domain-containing protein</fullName>
    </recommendedName>
</protein>
<dbReference type="AlphaFoldDB" id="A0A251TNL5"/>
<evidence type="ECO:0000313" key="18">
    <source>
        <dbReference type="Proteomes" id="UP000215914"/>
    </source>
</evidence>
<feature type="binding site" evidence="12">
    <location>
        <position position="377"/>
    </location>
    <ligand>
        <name>ATP</name>
        <dbReference type="ChEBI" id="CHEBI:30616"/>
    </ligand>
</feature>
<dbReference type="GO" id="GO:0005524">
    <property type="term" value="F:ATP binding"/>
    <property type="evidence" value="ECO:0007669"/>
    <property type="project" value="UniProtKB-UniRule"/>
</dbReference>
<evidence type="ECO:0000256" key="12">
    <source>
        <dbReference type="PROSITE-ProRule" id="PRU10141"/>
    </source>
</evidence>
<dbReference type="InterPro" id="IPR017441">
    <property type="entry name" value="Protein_kinase_ATP_BS"/>
</dbReference>
<feature type="signal peptide" evidence="14">
    <location>
        <begin position="1"/>
        <end position="29"/>
    </location>
</feature>
<dbReference type="InterPro" id="IPR001245">
    <property type="entry name" value="Ser-Thr/Tyr_kinase_cat_dom"/>
</dbReference>
<name>A0A251TNL5_HELAN</name>
<dbReference type="PROSITE" id="PS00108">
    <property type="entry name" value="PROTEIN_KINASE_ST"/>
    <property type="match status" value="1"/>
</dbReference>
<feature type="domain" description="Protein kinase" evidence="15">
    <location>
        <begin position="349"/>
        <end position="624"/>
    </location>
</feature>
<evidence type="ECO:0000256" key="2">
    <source>
        <dbReference type="ARBA" id="ARBA00022527"/>
    </source>
</evidence>
<evidence type="ECO:0000256" key="7">
    <source>
        <dbReference type="ARBA" id="ARBA00022777"/>
    </source>
</evidence>